<organism evidence="3 4">
    <name type="scientific">Pseudomonas veronii</name>
    <dbReference type="NCBI Taxonomy" id="76761"/>
    <lineage>
        <taxon>Bacteria</taxon>
        <taxon>Pseudomonadati</taxon>
        <taxon>Pseudomonadota</taxon>
        <taxon>Gammaproteobacteria</taxon>
        <taxon>Pseudomonadales</taxon>
        <taxon>Pseudomonadaceae</taxon>
        <taxon>Pseudomonas</taxon>
    </lineage>
</organism>
<evidence type="ECO:0000259" key="2">
    <source>
        <dbReference type="Pfam" id="PF13699"/>
    </source>
</evidence>
<reference evidence="3 4" key="1">
    <citation type="submission" date="2020-12" db="EMBL/GenBank/DDBJ databases">
        <title>Comparative genomic insights into the epidemiology and virulence of plant pathogenic Pseudomonads from Turkey.</title>
        <authorList>
            <person name="Dillon M."/>
            <person name="Ruiz-Bedoya T."/>
            <person name="Bendalovic-Torma C."/>
            <person name="Guttman K.M."/>
            <person name="Kwak H."/>
            <person name="Middleton M.A."/>
            <person name="Wang P.W."/>
            <person name="Horuz S."/>
            <person name="Aysan Y."/>
            <person name="Guttman D.S."/>
        </authorList>
    </citation>
    <scope>NUCLEOTIDE SEQUENCE [LARGE SCALE GENOMIC DNA]</scope>
    <source>
        <strain evidence="3 4">S4_EA_3a</strain>
    </source>
</reference>
<dbReference type="InterPro" id="IPR025295">
    <property type="entry name" value="eCIS_core_dom"/>
</dbReference>
<keyword evidence="4" id="KW-1185">Reference proteome</keyword>
<gene>
    <name evidence="3" type="ORF">YA0849_23350</name>
</gene>
<accession>A0ABS0VPC2</accession>
<sequence>MRVIKLNDRLRRLVAGLALSLLTSPVMACGGVLDVVCNLQHGGMSPENLGRQGKIIVDQGGTTAQKAVQDVVNALNELQANLLTGPILEQAIRASRDTAINGSAPIPDSIRRDLTGYASEESMNQVRFKIGDNGFVNLARLLEQGGAANAVTLIDVVVFRDQGGAADPSLWAHELTHVDQYRNWGVNSFAVHYSRNANSVEDEAYEKGNAFFAWAQRERPGREVSSSVSTVAMPIPAPEPMPMPGGMPSGAVTQPCGCWGPTTGFNPNSNCASGSNVAVGCTGFCSAGGRPYGWVCQ</sequence>
<dbReference type="Pfam" id="PF13699">
    <property type="entry name" value="eCIS_core"/>
    <property type="match status" value="1"/>
</dbReference>
<dbReference type="RefSeq" id="WP_198718725.1">
    <property type="nucleotide sequence ID" value="NZ_JAEILD010000124.1"/>
</dbReference>
<proteinExistence type="predicted"/>
<dbReference type="EMBL" id="JAEILD010000124">
    <property type="protein sequence ID" value="MBI6651935.1"/>
    <property type="molecule type" value="Genomic_DNA"/>
</dbReference>
<evidence type="ECO:0000313" key="3">
    <source>
        <dbReference type="EMBL" id="MBI6651935.1"/>
    </source>
</evidence>
<feature type="chain" id="PRO_5046658638" evidence="1">
    <location>
        <begin position="29"/>
        <end position="297"/>
    </location>
</feature>
<keyword evidence="1" id="KW-0732">Signal</keyword>
<name>A0ABS0VPC2_PSEVE</name>
<comment type="caution">
    <text evidence="3">The sequence shown here is derived from an EMBL/GenBank/DDBJ whole genome shotgun (WGS) entry which is preliminary data.</text>
</comment>
<protein>
    <submittedName>
        <fullName evidence="3">DUF4157 domain-containing protein</fullName>
    </submittedName>
</protein>
<dbReference type="Proteomes" id="UP000614123">
    <property type="component" value="Unassembled WGS sequence"/>
</dbReference>
<evidence type="ECO:0000313" key="4">
    <source>
        <dbReference type="Proteomes" id="UP000614123"/>
    </source>
</evidence>
<evidence type="ECO:0000256" key="1">
    <source>
        <dbReference type="SAM" id="SignalP"/>
    </source>
</evidence>
<feature type="signal peptide" evidence="1">
    <location>
        <begin position="1"/>
        <end position="28"/>
    </location>
</feature>
<feature type="domain" description="eCIS core" evidence="2">
    <location>
        <begin position="105"/>
        <end position="184"/>
    </location>
</feature>